<accession>A0ABV8LEM5</accession>
<keyword evidence="3" id="KW-1185">Reference proteome</keyword>
<gene>
    <name evidence="2" type="ORF">ACFOW8_28850</name>
</gene>
<dbReference type="EMBL" id="JBHSBA010000018">
    <property type="protein sequence ID" value="MFC4128946.1"/>
    <property type="molecule type" value="Genomic_DNA"/>
</dbReference>
<keyword evidence="1" id="KW-1133">Transmembrane helix</keyword>
<sequence length="42" mass="4694">MTDTKRTHTPRQIGESLAVLLICLSFGAFFGAIAWLLDWTVL</sequence>
<proteinExistence type="predicted"/>
<evidence type="ECO:0000313" key="3">
    <source>
        <dbReference type="Proteomes" id="UP001595767"/>
    </source>
</evidence>
<comment type="caution">
    <text evidence="2">The sequence shown here is derived from an EMBL/GenBank/DDBJ whole genome shotgun (WGS) entry which is preliminary data.</text>
</comment>
<keyword evidence="1" id="KW-0812">Transmembrane</keyword>
<dbReference type="RefSeq" id="WP_378554831.1">
    <property type="nucleotide sequence ID" value="NZ_JBHSBA010000018.1"/>
</dbReference>
<keyword evidence="1" id="KW-0472">Membrane</keyword>
<protein>
    <submittedName>
        <fullName evidence="2">Uncharacterized protein</fullName>
    </submittedName>
</protein>
<evidence type="ECO:0000256" key="1">
    <source>
        <dbReference type="SAM" id="Phobius"/>
    </source>
</evidence>
<evidence type="ECO:0000313" key="2">
    <source>
        <dbReference type="EMBL" id="MFC4128946.1"/>
    </source>
</evidence>
<organism evidence="2 3">
    <name type="scientific">Nocardia rhizosphaerae</name>
    <dbReference type="NCBI Taxonomy" id="1691571"/>
    <lineage>
        <taxon>Bacteria</taxon>
        <taxon>Bacillati</taxon>
        <taxon>Actinomycetota</taxon>
        <taxon>Actinomycetes</taxon>
        <taxon>Mycobacteriales</taxon>
        <taxon>Nocardiaceae</taxon>
        <taxon>Nocardia</taxon>
    </lineage>
</organism>
<reference evidence="3" key="1">
    <citation type="journal article" date="2019" name="Int. J. Syst. Evol. Microbiol.">
        <title>The Global Catalogue of Microorganisms (GCM) 10K type strain sequencing project: providing services to taxonomists for standard genome sequencing and annotation.</title>
        <authorList>
            <consortium name="The Broad Institute Genomics Platform"/>
            <consortium name="The Broad Institute Genome Sequencing Center for Infectious Disease"/>
            <person name="Wu L."/>
            <person name="Ma J."/>
        </authorList>
    </citation>
    <scope>NUCLEOTIDE SEQUENCE [LARGE SCALE GENOMIC DNA]</scope>
    <source>
        <strain evidence="3">CGMCC 4.7204</strain>
    </source>
</reference>
<dbReference type="Proteomes" id="UP001595767">
    <property type="component" value="Unassembled WGS sequence"/>
</dbReference>
<name>A0ABV8LEM5_9NOCA</name>
<feature type="transmembrane region" description="Helical" evidence="1">
    <location>
        <begin position="16"/>
        <end position="37"/>
    </location>
</feature>